<dbReference type="KEGG" id="bliq:INP51_02515"/>
<evidence type="ECO:0000313" key="1">
    <source>
        <dbReference type="EMBL" id="QOV19865.1"/>
    </source>
</evidence>
<dbReference type="PANTHER" id="PTHR36169">
    <property type="entry name" value="ETHANOLAMINE UTILIZATION PROTEIN EUTQ"/>
    <property type="match status" value="1"/>
</dbReference>
<dbReference type="CDD" id="cd02228">
    <property type="entry name" value="cupin_EutQ"/>
    <property type="match status" value="1"/>
</dbReference>
<dbReference type="Gene3D" id="2.60.120.10">
    <property type="entry name" value="Jelly Rolls"/>
    <property type="match status" value="1"/>
</dbReference>
<dbReference type="InterPro" id="IPR011051">
    <property type="entry name" value="RmlC_Cupin_sf"/>
</dbReference>
<dbReference type="PANTHER" id="PTHR36169:SF1">
    <property type="entry name" value="ACETATE KINASE EUTQ"/>
    <property type="match status" value="1"/>
</dbReference>
<dbReference type="RefSeq" id="WP_193736185.1">
    <property type="nucleotide sequence ID" value="NZ_CP063304.1"/>
</dbReference>
<protein>
    <submittedName>
        <fullName evidence="1">Ethanolamine utilization protein EutQ</fullName>
    </submittedName>
</protein>
<accession>A0A7M2RHR0</accession>
<dbReference type="InterPro" id="IPR014710">
    <property type="entry name" value="RmlC-like_jellyroll"/>
</dbReference>
<dbReference type="InterPro" id="IPR010424">
    <property type="entry name" value="EutQ"/>
</dbReference>
<dbReference type="Proteomes" id="UP000593601">
    <property type="component" value="Chromosome"/>
</dbReference>
<sequence>MNVSEDMIRQIVREILSEQSPSNQPVENFVKEKDKSGILKIQTDTVICEPFEQDGVKLKDVVTLDEAPHMGCGIMELDHTDFEWTLVYDEYDLVLEGTLEIEIDGRVLSAKPGEIIYIPENSHIHFKTLSKTRYAYFTYPANWQERLKNKEK</sequence>
<gene>
    <name evidence="1" type="ORF">INP51_02515</name>
</gene>
<keyword evidence="2" id="KW-1185">Reference proteome</keyword>
<evidence type="ECO:0000313" key="2">
    <source>
        <dbReference type="Proteomes" id="UP000593601"/>
    </source>
</evidence>
<organism evidence="1 2">
    <name type="scientific">Blautia liquoris</name>
    <dbReference type="NCBI Taxonomy" id="2779518"/>
    <lineage>
        <taxon>Bacteria</taxon>
        <taxon>Bacillati</taxon>
        <taxon>Bacillota</taxon>
        <taxon>Clostridia</taxon>
        <taxon>Lachnospirales</taxon>
        <taxon>Lachnospiraceae</taxon>
        <taxon>Blautia</taxon>
    </lineage>
</organism>
<proteinExistence type="predicted"/>
<dbReference type="SUPFAM" id="SSF51182">
    <property type="entry name" value="RmlC-like cupins"/>
    <property type="match status" value="1"/>
</dbReference>
<dbReference type="EMBL" id="CP063304">
    <property type="protein sequence ID" value="QOV19865.1"/>
    <property type="molecule type" value="Genomic_DNA"/>
</dbReference>
<dbReference type="AlphaFoldDB" id="A0A7M2RHR0"/>
<dbReference type="Pfam" id="PF06249">
    <property type="entry name" value="EutQ"/>
    <property type="match status" value="1"/>
</dbReference>
<reference evidence="1 2" key="1">
    <citation type="submission" date="2020-10" db="EMBL/GenBank/DDBJ databases">
        <title>Blautia liquoris sp.nov., isolated from the mud in a fermentation cellar used for the production of Chinese strong-flavoured liquor.</title>
        <authorList>
            <person name="Lu L."/>
        </authorList>
    </citation>
    <scope>NUCLEOTIDE SEQUENCE [LARGE SCALE GENOMIC DNA]</scope>
    <source>
        <strain evidence="1 2">LZLJ-3</strain>
    </source>
</reference>
<name>A0A7M2RHR0_9FIRM</name>